<name>A0A7J8ING1_ROUAE</name>
<dbReference type="InterPro" id="IPR001314">
    <property type="entry name" value="Peptidase_S1A"/>
</dbReference>
<organism evidence="7 8">
    <name type="scientific">Rousettus aegyptiacus</name>
    <name type="common">Egyptian fruit bat</name>
    <name type="synonym">Pteropus aegyptiacus</name>
    <dbReference type="NCBI Taxonomy" id="9407"/>
    <lineage>
        <taxon>Eukaryota</taxon>
        <taxon>Metazoa</taxon>
        <taxon>Chordata</taxon>
        <taxon>Craniata</taxon>
        <taxon>Vertebrata</taxon>
        <taxon>Euteleostomi</taxon>
        <taxon>Mammalia</taxon>
        <taxon>Eutheria</taxon>
        <taxon>Laurasiatheria</taxon>
        <taxon>Chiroptera</taxon>
        <taxon>Yinpterochiroptera</taxon>
        <taxon>Pteropodoidea</taxon>
        <taxon>Pteropodidae</taxon>
        <taxon>Rousettinae</taxon>
        <taxon>Rousettus</taxon>
    </lineage>
</organism>
<feature type="domain" description="Peptidase S1" evidence="6">
    <location>
        <begin position="4"/>
        <end position="247"/>
    </location>
</feature>
<dbReference type="CDD" id="cd00190">
    <property type="entry name" value="Tryp_SPc"/>
    <property type="match status" value="1"/>
</dbReference>
<dbReference type="PROSITE" id="PS50240">
    <property type="entry name" value="TRYPSIN_DOM"/>
    <property type="match status" value="1"/>
</dbReference>
<evidence type="ECO:0000313" key="8">
    <source>
        <dbReference type="Proteomes" id="UP000593571"/>
    </source>
</evidence>
<evidence type="ECO:0000256" key="4">
    <source>
        <dbReference type="ARBA" id="ARBA00054350"/>
    </source>
</evidence>
<evidence type="ECO:0000313" key="7">
    <source>
        <dbReference type="EMBL" id="KAF6485422.1"/>
    </source>
</evidence>
<keyword evidence="8" id="KW-1185">Reference proteome</keyword>
<dbReference type="InterPro" id="IPR043504">
    <property type="entry name" value="Peptidase_S1_PA_chymotrypsin"/>
</dbReference>
<dbReference type="SMART" id="SM00020">
    <property type="entry name" value="Tryp_SPc"/>
    <property type="match status" value="1"/>
</dbReference>
<evidence type="ECO:0000256" key="1">
    <source>
        <dbReference type="ARBA" id="ARBA00011881"/>
    </source>
</evidence>
<dbReference type="EMBL" id="JACASE010000003">
    <property type="protein sequence ID" value="KAF6485422.1"/>
    <property type="molecule type" value="Genomic_DNA"/>
</dbReference>
<comment type="caution">
    <text evidence="7">The sequence shown here is derived from an EMBL/GenBank/DDBJ whole genome shotgun (WGS) entry which is preliminary data.</text>
</comment>
<dbReference type="Pfam" id="PF00089">
    <property type="entry name" value="Trypsin"/>
    <property type="match status" value="1"/>
</dbReference>
<dbReference type="InterPro" id="IPR009003">
    <property type="entry name" value="Peptidase_S1_PA"/>
</dbReference>
<dbReference type="PANTHER" id="PTHR24253">
    <property type="entry name" value="TRANSMEMBRANE PROTEASE SERINE"/>
    <property type="match status" value="1"/>
</dbReference>
<evidence type="ECO:0000259" key="6">
    <source>
        <dbReference type="PROSITE" id="PS50240"/>
    </source>
</evidence>
<dbReference type="Gene3D" id="2.40.10.10">
    <property type="entry name" value="Trypsin-like serine proteases"/>
    <property type="match status" value="2"/>
</dbReference>
<comment type="function">
    <text evidence="4">Tryptase is the major neutral protease present in mast cells and is secreted upon the coupled activation-degranulation response of this cell type.</text>
</comment>
<comment type="subunit">
    <text evidence="1">Homotetramer.</text>
</comment>
<dbReference type="InterPro" id="IPR033116">
    <property type="entry name" value="TRYPSIN_SER"/>
</dbReference>
<dbReference type="FunFam" id="2.40.10.10:FF:000039">
    <property type="entry name" value="Brain-specific serine protease 4"/>
    <property type="match status" value="1"/>
</dbReference>
<dbReference type="InterPro" id="IPR001254">
    <property type="entry name" value="Trypsin_dom"/>
</dbReference>
<evidence type="ECO:0000256" key="5">
    <source>
        <dbReference type="ARBA" id="ARBA00066748"/>
    </source>
</evidence>
<dbReference type="AlphaFoldDB" id="A0A7J8ING1"/>
<comment type="catalytic activity">
    <reaction evidence="3">
        <text>Preferential cleavage: Arg-|-Xaa, Lys-|-Xaa, but with more restricted specificity than trypsin.</text>
        <dbReference type="EC" id="3.4.21.59"/>
    </reaction>
</comment>
<dbReference type="PROSITE" id="PS00135">
    <property type="entry name" value="TRYPSIN_SER"/>
    <property type="match status" value="1"/>
</dbReference>
<dbReference type="GO" id="GO:0004252">
    <property type="term" value="F:serine-type endopeptidase activity"/>
    <property type="evidence" value="ECO:0007669"/>
    <property type="project" value="UniProtKB-EC"/>
</dbReference>
<dbReference type="PRINTS" id="PR00722">
    <property type="entry name" value="CHYMOTRYPSIN"/>
</dbReference>
<keyword evidence="2" id="KW-1015">Disulfide bond</keyword>
<dbReference type="SUPFAM" id="SSF50494">
    <property type="entry name" value="Trypsin-like serine proteases"/>
    <property type="match status" value="1"/>
</dbReference>
<evidence type="ECO:0000256" key="2">
    <source>
        <dbReference type="ARBA" id="ARBA00023157"/>
    </source>
</evidence>
<accession>A0A7J8ING1</accession>
<proteinExistence type="predicted"/>
<gene>
    <name evidence="7" type="ORF">HJG63_010632</name>
</gene>
<dbReference type="GO" id="GO:0006508">
    <property type="term" value="P:proteolysis"/>
    <property type="evidence" value="ECO:0007669"/>
    <property type="project" value="InterPro"/>
</dbReference>
<dbReference type="PANTHER" id="PTHR24253:SF42">
    <property type="entry name" value="PROTEASE, SERINE 47"/>
    <property type="match status" value="1"/>
</dbReference>
<sequence length="290" mass="32585">MSKIYGGQDVVAGQWPWQASLLYRNSHICGAVLIDAHWLVTTAHCFVNKSHAPEDYLVMLGSTQLYQHTQHTRKMYVSRIITHPDFEKFHAFGNDIAMLQLHLPVNFTSYISPACLPIPGVQLPIYQSCWITGWGMLSEDKHLLPPFHLQEGKVGLIENKLCNMLYEHRLNEGKTSPVHEEMLCAGDFLTGKAICRGDSGGPLVCDLLSSWVLVGLASWGLDCRHPIYPSVFTNVTYFADWINDIQRLTPFPDPTQFSHRPLQAANSLGPGTALITPQAWLPLMFVFRAI</sequence>
<protein>
    <recommendedName>
        <fullName evidence="5">tryptase</fullName>
        <ecNumber evidence="5">3.4.21.59</ecNumber>
    </recommendedName>
</protein>
<reference evidence="7 8" key="1">
    <citation type="journal article" date="2020" name="Nature">
        <title>Six reference-quality genomes reveal evolution of bat adaptations.</title>
        <authorList>
            <person name="Jebb D."/>
            <person name="Huang Z."/>
            <person name="Pippel M."/>
            <person name="Hughes G.M."/>
            <person name="Lavrichenko K."/>
            <person name="Devanna P."/>
            <person name="Winkler S."/>
            <person name="Jermiin L.S."/>
            <person name="Skirmuntt E.C."/>
            <person name="Katzourakis A."/>
            <person name="Burkitt-Gray L."/>
            <person name="Ray D.A."/>
            <person name="Sullivan K.A.M."/>
            <person name="Roscito J.G."/>
            <person name="Kirilenko B.M."/>
            <person name="Davalos L.M."/>
            <person name="Corthals A.P."/>
            <person name="Power M.L."/>
            <person name="Jones G."/>
            <person name="Ransome R.D."/>
            <person name="Dechmann D.K.N."/>
            <person name="Locatelli A.G."/>
            <person name="Puechmaille S.J."/>
            <person name="Fedrigo O."/>
            <person name="Jarvis E.D."/>
            <person name="Hiller M."/>
            <person name="Vernes S.C."/>
            <person name="Myers E.W."/>
            <person name="Teeling E.C."/>
        </authorList>
    </citation>
    <scope>NUCLEOTIDE SEQUENCE [LARGE SCALE GENOMIC DNA]</scope>
    <source>
        <strain evidence="7">MRouAeg1</strain>
        <tissue evidence="7">Muscle</tissue>
    </source>
</reference>
<evidence type="ECO:0000256" key="3">
    <source>
        <dbReference type="ARBA" id="ARBA00050838"/>
    </source>
</evidence>
<dbReference type="EC" id="3.4.21.59" evidence="5"/>
<dbReference type="Proteomes" id="UP000593571">
    <property type="component" value="Unassembled WGS sequence"/>
</dbReference>